<organism evidence="1 2">
    <name type="scientific">Mangrovibacterium marinum</name>
    <dbReference type="NCBI Taxonomy" id="1639118"/>
    <lineage>
        <taxon>Bacteria</taxon>
        <taxon>Pseudomonadati</taxon>
        <taxon>Bacteroidota</taxon>
        <taxon>Bacteroidia</taxon>
        <taxon>Marinilabiliales</taxon>
        <taxon>Prolixibacteraceae</taxon>
        <taxon>Mangrovibacterium</taxon>
    </lineage>
</organism>
<keyword evidence="2" id="KW-1185">Reference proteome</keyword>
<evidence type="ECO:0000313" key="1">
    <source>
        <dbReference type="EMBL" id="PTN08056.1"/>
    </source>
</evidence>
<dbReference type="OrthoDB" id="1122241at2"/>
<name>A0A2T5C0E1_9BACT</name>
<dbReference type="AlphaFoldDB" id="A0A2T5C0E1"/>
<accession>A0A2T5C0E1</accession>
<gene>
    <name evidence="1" type="ORF">C8N47_11196</name>
</gene>
<dbReference type="RefSeq" id="WP_107822785.1">
    <property type="nucleotide sequence ID" value="NZ_QAAD01000011.1"/>
</dbReference>
<evidence type="ECO:0000313" key="2">
    <source>
        <dbReference type="Proteomes" id="UP000243525"/>
    </source>
</evidence>
<protein>
    <submittedName>
        <fullName evidence="1">Uncharacterized protein</fullName>
    </submittedName>
</protein>
<comment type="caution">
    <text evidence="1">The sequence shown here is derived from an EMBL/GenBank/DDBJ whole genome shotgun (WGS) entry which is preliminary data.</text>
</comment>
<reference evidence="1 2" key="1">
    <citation type="submission" date="2018-04" db="EMBL/GenBank/DDBJ databases">
        <title>Genomic Encyclopedia of Archaeal and Bacterial Type Strains, Phase II (KMG-II): from individual species to whole genera.</title>
        <authorList>
            <person name="Goeker M."/>
        </authorList>
    </citation>
    <scope>NUCLEOTIDE SEQUENCE [LARGE SCALE GENOMIC DNA]</scope>
    <source>
        <strain evidence="1 2">DSM 28823</strain>
    </source>
</reference>
<proteinExistence type="predicted"/>
<sequence length="142" mass="16468">MLYPIFTAFKDRLNTPEAPAQGIDLPVEWYNVQYEGTMVNPQGFFVEFPEKMNFENASNQMRRSPVKIRLHYYSMVPQTQDGIADATTEEHEAIAKAAKDLLDGYTPANGSCSRLTFVGWQHWHRWKGWMVTFIEFEAKKTL</sequence>
<dbReference type="EMBL" id="QAAD01000011">
    <property type="protein sequence ID" value="PTN08056.1"/>
    <property type="molecule type" value="Genomic_DNA"/>
</dbReference>
<dbReference type="Proteomes" id="UP000243525">
    <property type="component" value="Unassembled WGS sequence"/>
</dbReference>